<dbReference type="GO" id="GO:0006811">
    <property type="term" value="P:monoatomic ion transport"/>
    <property type="evidence" value="ECO:0007669"/>
    <property type="project" value="UniProtKB-KW"/>
</dbReference>
<dbReference type="InterPro" id="IPR002299">
    <property type="entry name" value="Porin_Neis"/>
</dbReference>
<dbReference type="PANTHER" id="PTHR34501:SF9">
    <property type="entry name" value="MAJOR OUTER MEMBRANE PROTEIN P.IA"/>
    <property type="match status" value="1"/>
</dbReference>
<dbReference type="SUPFAM" id="SSF56935">
    <property type="entry name" value="Porins"/>
    <property type="match status" value="1"/>
</dbReference>
<dbReference type="KEGG" id="bmj:BMULJ_03752"/>
<evidence type="ECO:0000256" key="6">
    <source>
        <dbReference type="ARBA" id="ARBA00022729"/>
    </source>
</evidence>
<comment type="subcellular location">
    <subcellularLocation>
        <location evidence="1">Cell outer membrane</location>
        <topology evidence="1">Multi-pass membrane protein</topology>
    </subcellularLocation>
</comment>
<evidence type="ECO:0000256" key="7">
    <source>
        <dbReference type="ARBA" id="ARBA00023065"/>
    </source>
</evidence>
<keyword evidence="7" id="KW-0406">Ion transport</keyword>
<evidence type="ECO:0000256" key="1">
    <source>
        <dbReference type="ARBA" id="ARBA00004571"/>
    </source>
</evidence>
<evidence type="ECO:0000256" key="11">
    <source>
        <dbReference type="SAM" id="SignalP"/>
    </source>
</evidence>
<dbReference type="EMBL" id="AP009386">
    <property type="protein sequence ID" value="BAG45615.1"/>
    <property type="molecule type" value="Genomic_DNA"/>
</dbReference>
<keyword evidence="5" id="KW-0812">Transmembrane</keyword>
<proteinExistence type="predicted"/>
<dbReference type="KEGG" id="bmu:Bmul_4766"/>
<evidence type="ECO:0000256" key="2">
    <source>
        <dbReference type="ARBA" id="ARBA00011233"/>
    </source>
</evidence>
<comment type="subunit">
    <text evidence="2">Homotrimer.</text>
</comment>
<dbReference type="PANTHER" id="PTHR34501">
    <property type="entry name" value="PROTEIN YDDL-RELATED"/>
    <property type="match status" value="1"/>
</dbReference>
<dbReference type="RefSeq" id="WP_011881636.1">
    <property type="nucleotide sequence ID" value="NC_010086.1"/>
</dbReference>
<accession>A0A0H3KK45</accession>
<feature type="chain" id="PRO_5002613510" evidence="11">
    <location>
        <begin position="23"/>
        <end position="422"/>
    </location>
</feature>
<dbReference type="Proteomes" id="UP000008815">
    <property type="component" value="Chromosome 2"/>
</dbReference>
<dbReference type="AlphaFoldDB" id="A0A0H3KK45"/>
<gene>
    <name evidence="13" type="ordered locus">BMULJ_03752</name>
</gene>
<evidence type="ECO:0000256" key="4">
    <source>
        <dbReference type="ARBA" id="ARBA00022452"/>
    </source>
</evidence>
<evidence type="ECO:0000256" key="9">
    <source>
        <dbReference type="ARBA" id="ARBA00023136"/>
    </source>
</evidence>
<sequence>MKSSKFLTIATIFLVVALDAKAQSTVTLYGIIDEAVVLQSNSRIAAGNAPTGGYGTGKSKVFLDATSGLSGSRWGLKGTENLGGGLSVIFQLENGLNLNNGALGQGGLEFGRQAYVGLNDERLGKITLGRQYDSVVDFIGPLTLATRIGSSYAAPPGDLYNTSNAQRVNNAIKYTSPRLNGLLFDALYSFGGVSGSMARNQIYSVGSDFLSGPIRLSAAFLKVNQPNVSFFSNSAIAANTLGTSTTSISTPVYSGYANANSYQVAAAGGQFSTGPVTLSAAYLNAQFRGLGSSLSNAGNGVPAGKASGNAIFNTLELNVISFITPALQIGAAYSFTRASSVAGLRDATARTSAGSGGANYNQFAISSDYALSKRTDAYAMASLQLASGTDSTGGKAVAAIDTLTPSANNRQAVLRVGLRHKF</sequence>
<dbReference type="STRING" id="395019.BMULJ_03752"/>
<dbReference type="GO" id="GO:0046930">
    <property type="term" value="C:pore complex"/>
    <property type="evidence" value="ECO:0007669"/>
    <property type="project" value="UniProtKB-KW"/>
</dbReference>
<dbReference type="HOGENOM" id="CLU_038238_0_1_4"/>
<keyword evidence="8" id="KW-0626">Porin</keyword>
<evidence type="ECO:0000259" key="12">
    <source>
        <dbReference type="Pfam" id="PF13609"/>
    </source>
</evidence>
<evidence type="ECO:0000256" key="5">
    <source>
        <dbReference type="ARBA" id="ARBA00022692"/>
    </source>
</evidence>
<dbReference type="Gene3D" id="2.40.160.10">
    <property type="entry name" value="Porin"/>
    <property type="match status" value="1"/>
</dbReference>
<dbReference type="Pfam" id="PF13609">
    <property type="entry name" value="Porin_4"/>
    <property type="match status" value="1"/>
</dbReference>
<dbReference type="InterPro" id="IPR050298">
    <property type="entry name" value="Gram-neg_bact_OMP"/>
</dbReference>
<dbReference type="eggNOG" id="COG3203">
    <property type="taxonomic scope" value="Bacteria"/>
</dbReference>
<dbReference type="PRINTS" id="PR00184">
    <property type="entry name" value="NEISSPPORIN"/>
</dbReference>
<dbReference type="InterPro" id="IPR033900">
    <property type="entry name" value="Gram_neg_porin_domain"/>
</dbReference>
<keyword evidence="3" id="KW-0813">Transport</keyword>
<dbReference type="InterPro" id="IPR023614">
    <property type="entry name" value="Porin_dom_sf"/>
</dbReference>
<name>A0A0H3KK45_BURM1</name>
<reference evidence="13 14" key="1">
    <citation type="submission" date="2007-04" db="EMBL/GenBank/DDBJ databases">
        <title>Complete genome sequence of Burkholderia multivorans ATCC 17616.</title>
        <authorList>
            <person name="Ohtsubo Y."/>
            <person name="Yamashita A."/>
            <person name="Kurokawa K."/>
            <person name="Takami H."/>
            <person name="Yuhara S."/>
            <person name="Nishiyama E."/>
            <person name="Endo R."/>
            <person name="Miyazaki R."/>
            <person name="Ono A."/>
            <person name="Yano K."/>
            <person name="Ito M."/>
            <person name="Sota M."/>
            <person name="Yuji N."/>
            <person name="Hattori M."/>
            <person name="Tsuda M."/>
        </authorList>
    </citation>
    <scope>NUCLEOTIDE SEQUENCE [LARGE SCALE GENOMIC DNA]</scope>
    <source>
        <strain evidence="14">ATCC 17616 / 249</strain>
    </source>
</reference>
<evidence type="ECO:0000256" key="10">
    <source>
        <dbReference type="ARBA" id="ARBA00023237"/>
    </source>
</evidence>
<evidence type="ECO:0000256" key="8">
    <source>
        <dbReference type="ARBA" id="ARBA00023114"/>
    </source>
</evidence>
<protein>
    <submittedName>
        <fullName evidence="13">Outer membrane porin</fullName>
    </submittedName>
</protein>
<dbReference type="GO" id="GO:0009279">
    <property type="term" value="C:cell outer membrane"/>
    <property type="evidence" value="ECO:0007669"/>
    <property type="project" value="UniProtKB-SubCell"/>
</dbReference>
<keyword evidence="14" id="KW-1185">Reference proteome</keyword>
<keyword evidence="9" id="KW-0472">Membrane</keyword>
<organism evidence="13 14">
    <name type="scientific">Burkholderia multivorans (strain ATCC 17616 / 249)</name>
    <dbReference type="NCBI Taxonomy" id="395019"/>
    <lineage>
        <taxon>Bacteria</taxon>
        <taxon>Pseudomonadati</taxon>
        <taxon>Pseudomonadota</taxon>
        <taxon>Betaproteobacteria</taxon>
        <taxon>Burkholderiales</taxon>
        <taxon>Burkholderiaceae</taxon>
        <taxon>Burkholderia</taxon>
        <taxon>Burkholderia cepacia complex</taxon>
    </lineage>
</organism>
<evidence type="ECO:0000256" key="3">
    <source>
        <dbReference type="ARBA" id="ARBA00022448"/>
    </source>
</evidence>
<keyword evidence="4" id="KW-1134">Transmembrane beta strand</keyword>
<keyword evidence="10" id="KW-0998">Cell outer membrane</keyword>
<feature type="domain" description="Porin" evidence="12">
    <location>
        <begin position="13"/>
        <end position="287"/>
    </location>
</feature>
<keyword evidence="6 11" id="KW-0732">Signal</keyword>
<feature type="signal peptide" evidence="11">
    <location>
        <begin position="1"/>
        <end position="22"/>
    </location>
</feature>
<dbReference type="GO" id="GO:0015288">
    <property type="term" value="F:porin activity"/>
    <property type="evidence" value="ECO:0007669"/>
    <property type="project" value="UniProtKB-KW"/>
</dbReference>
<dbReference type="CDD" id="cd00342">
    <property type="entry name" value="gram_neg_porins"/>
    <property type="match status" value="1"/>
</dbReference>
<evidence type="ECO:0000313" key="13">
    <source>
        <dbReference type="EMBL" id="BAG45615.1"/>
    </source>
</evidence>
<evidence type="ECO:0000313" key="14">
    <source>
        <dbReference type="Proteomes" id="UP000008815"/>
    </source>
</evidence>